<dbReference type="Proteomes" id="UP000008909">
    <property type="component" value="Unassembled WGS sequence"/>
</dbReference>
<protein>
    <submittedName>
        <fullName evidence="2">Uncharacterized protein</fullName>
    </submittedName>
</protein>
<accession>G7YTA8</accession>
<gene>
    <name evidence="2" type="ORF">CLF_110227</name>
</gene>
<feature type="compositionally biased region" description="Polar residues" evidence="1">
    <location>
        <begin position="352"/>
        <end position="361"/>
    </location>
</feature>
<keyword evidence="3" id="KW-1185">Reference proteome</keyword>
<dbReference type="AlphaFoldDB" id="G7YTA8"/>
<reference evidence="2" key="1">
    <citation type="journal article" date="2011" name="Genome Biol.">
        <title>The draft genome of the carcinogenic human liver fluke Clonorchis sinensis.</title>
        <authorList>
            <person name="Wang X."/>
            <person name="Chen W."/>
            <person name="Huang Y."/>
            <person name="Sun J."/>
            <person name="Men J."/>
            <person name="Liu H."/>
            <person name="Luo F."/>
            <person name="Guo L."/>
            <person name="Lv X."/>
            <person name="Deng C."/>
            <person name="Zhou C."/>
            <person name="Fan Y."/>
            <person name="Li X."/>
            <person name="Huang L."/>
            <person name="Hu Y."/>
            <person name="Liang C."/>
            <person name="Hu X."/>
            <person name="Xu J."/>
            <person name="Yu X."/>
        </authorList>
    </citation>
    <scope>NUCLEOTIDE SEQUENCE [LARGE SCALE GENOMIC DNA]</scope>
    <source>
        <strain evidence="2">Henan</strain>
    </source>
</reference>
<evidence type="ECO:0000256" key="1">
    <source>
        <dbReference type="SAM" id="MobiDB-lite"/>
    </source>
</evidence>
<dbReference type="EMBL" id="DF144180">
    <property type="protein sequence ID" value="GAA56188.1"/>
    <property type="molecule type" value="Genomic_DNA"/>
</dbReference>
<evidence type="ECO:0000313" key="2">
    <source>
        <dbReference type="EMBL" id="GAA56188.1"/>
    </source>
</evidence>
<reference key="2">
    <citation type="submission" date="2011-10" db="EMBL/GenBank/DDBJ databases">
        <title>The genome and transcriptome sequence of Clonorchis sinensis provide insights into the carcinogenic liver fluke.</title>
        <authorList>
            <person name="Wang X."/>
            <person name="Huang Y."/>
            <person name="Chen W."/>
            <person name="Liu H."/>
            <person name="Guo L."/>
            <person name="Chen Y."/>
            <person name="Luo F."/>
            <person name="Zhou W."/>
            <person name="Sun J."/>
            <person name="Mao Q."/>
            <person name="Liang P."/>
            <person name="Zhou C."/>
            <person name="Tian Y."/>
            <person name="Men J."/>
            <person name="Lv X."/>
            <person name="Huang L."/>
            <person name="Zhou J."/>
            <person name="Hu Y."/>
            <person name="Li R."/>
            <person name="Zhang F."/>
            <person name="Lei H."/>
            <person name="Li X."/>
            <person name="Hu X."/>
            <person name="Liang C."/>
            <person name="Xu J."/>
            <person name="Wu Z."/>
            <person name="Yu X."/>
        </authorList>
    </citation>
    <scope>NUCLEOTIDE SEQUENCE</scope>
    <source>
        <strain>Henan</strain>
    </source>
</reference>
<proteinExistence type="predicted"/>
<dbReference type="InParanoid" id="G7YTA8"/>
<name>G7YTA8_CLOSI</name>
<feature type="region of interest" description="Disordered" evidence="1">
    <location>
        <begin position="341"/>
        <end position="361"/>
    </location>
</feature>
<sequence length="413" mass="46521">MDTLVPAAAVSNTGKREYEAYSKALEAMTYRYERPKNIENPYNPKKRDILPRKMNFEEVIVSTSCFLRVVCQLSTEGVLELKDFFDEKPTVGLSNKQIKKTSRMNLFTRRKMKTCPNRSEKSWVPQNSSSVERNQPIIISSRLTDRWSEVLKTSLNIFSTGNQDITPNFCQHDGIMPIAGYVLRKKGLPVDAPKQWLICSITTDQDSLVVNLLDRIPTVCEGKESPDIFSLGKSGLFYCVQDAMIMRKEELCIENRLSKRRGARTDPDCSAVTPFRCLAVMPPEGGTRTRMGTQNGYTSSPNILCLVTEKRDSSIRLCPMSLHNGAPPTRGHEYNHVQRHTRTPAYGRQKSVADNESYSKQNSARIPLYRSQLGAATAKKPITHTIDQKIGPLVSSALRRTLIGRKSGPNSQR</sequence>
<organism evidence="2 3">
    <name type="scientific">Clonorchis sinensis</name>
    <name type="common">Chinese liver fluke</name>
    <dbReference type="NCBI Taxonomy" id="79923"/>
    <lineage>
        <taxon>Eukaryota</taxon>
        <taxon>Metazoa</taxon>
        <taxon>Spiralia</taxon>
        <taxon>Lophotrochozoa</taxon>
        <taxon>Platyhelminthes</taxon>
        <taxon>Trematoda</taxon>
        <taxon>Digenea</taxon>
        <taxon>Opisthorchiida</taxon>
        <taxon>Opisthorchiata</taxon>
        <taxon>Opisthorchiidae</taxon>
        <taxon>Clonorchis</taxon>
    </lineage>
</organism>
<evidence type="ECO:0000313" key="3">
    <source>
        <dbReference type="Proteomes" id="UP000008909"/>
    </source>
</evidence>